<dbReference type="SUPFAM" id="SSF55282">
    <property type="entry name" value="RL5-like"/>
    <property type="match status" value="1"/>
</dbReference>
<name>A0A381ZUX5_9ZZZZ</name>
<dbReference type="GO" id="GO:0006412">
    <property type="term" value="P:translation"/>
    <property type="evidence" value="ECO:0007669"/>
    <property type="project" value="InterPro"/>
</dbReference>
<dbReference type="GO" id="GO:1990904">
    <property type="term" value="C:ribonucleoprotein complex"/>
    <property type="evidence" value="ECO:0007669"/>
    <property type="project" value="UniProtKB-KW"/>
</dbReference>
<comment type="similarity">
    <text evidence="1">Belongs to the universal ribosomal protein uL5 family.</text>
</comment>
<keyword evidence="2" id="KW-0689">Ribosomal protein</keyword>
<dbReference type="GO" id="GO:0005840">
    <property type="term" value="C:ribosome"/>
    <property type="evidence" value="ECO:0007669"/>
    <property type="project" value="UniProtKB-KW"/>
</dbReference>
<evidence type="ECO:0000256" key="3">
    <source>
        <dbReference type="ARBA" id="ARBA00023274"/>
    </source>
</evidence>
<evidence type="ECO:0000256" key="1">
    <source>
        <dbReference type="ARBA" id="ARBA00008553"/>
    </source>
</evidence>
<sequence>MAARLKERYRDELRGQLQEELGLSNPMAVPKLLKIVVNMGVGRATQDIKELDRAVDELTAITGQKPSIRRARKSVASFRLREGMPIGAKVTLRGERMFEFLDRLISIVLPRVRDFRGVSRDAFDGRGNYTMGLKDQLIFPEVDYTQVDRVRGMNVTICTTAESDEPALALLQGFGIPFQQQQQG</sequence>
<dbReference type="EMBL" id="UINC01022764">
    <property type="protein sequence ID" value="SVA93056.1"/>
    <property type="molecule type" value="Genomic_DNA"/>
</dbReference>
<dbReference type="GO" id="GO:0003735">
    <property type="term" value="F:structural constituent of ribosome"/>
    <property type="evidence" value="ECO:0007669"/>
    <property type="project" value="InterPro"/>
</dbReference>
<organism evidence="6">
    <name type="scientific">marine metagenome</name>
    <dbReference type="NCBI Taxonomy" id="408172"/>
    <lineage>
        <taxon>unclassified sequences</taxon>
        <taxon>metagenomes</taxon>
        <taxon>ecological metagenomes</taxon>
    </lineage>
</organism>
<protein>
    <recommendedName>
        <fullName evidence="7">50S ribosomal protein L5</fullName>
    </recommendedName>
</protein>
<dbReference type="InterPro" id="IPR031309">
    <property type="entry name" value="Ribosomal_uL5_C"/>
</dbReference>
<dbReference type="InterPro" id="IPR020930">
    <property type="entry name" value="Ribosomal_uL5_bac-type"/>
</dbReference>
<reference evidence="6" key="1">
    <citation type="submission" date="2018-05" db="EMBL/GenBank/DDBJ databases">
        <authorList>
            <person name="Lanie J.A."/>
            <person name="Ng W.-L."/>
            <person name="Kazmierczak K.M."/>
            <person name="Andrzejewski T.M."/>
            <person name="Davidsen T.M."/>
            <person name="Wayne K.J."/>
            <person name="Tettelin H."/>
            <person name="Glass J.I."/>
            <person name="Rusch D."/>
            <person name="Podicherti R."/>
            <person name="Tsui H.-C.T."/>
            <person name="Winkler M.E."/>
        </authorList>
    </citation>
    <scope>NUCLEOTIDE SEQUENCE</scope>
</reference>
<dbReference type="NCBIfam" id="NF000585">
    <property type="entry name" value="PRK00010.1"/>
    <property type="match status" value="1"/>
</dbReference>
<feature type="domain" description="Large ribosomal subunit protein uL5 C-terminal" evidence="5">
    <location>
        <begin position="85"/>
        <end position="178"/>
    </location>
</feature>
<feature type="domain" description="Large ribosomal subunit protein uL5 N-terminal" evidence="4">
    <location>
        <begin position="25"/>
        <end position="81"/>
    </location>
</feature>
<keyword evidence="3" id="KW-0687">Ribonucleoprotein</keyword>
<evidence type="ECO:0000313" key="6">
    <source>
        <dbReference type="EMBL" id="SVA93056.1"/>
    </source>
</evidence>
<dbReference type="AlphaFoldDB" id="A0A381ZUX5"/>
<dbReference type="FunFam" id="3.30.1440.10:FF:000001">
    <property type="entry name" value="50S ribosomal protein L5"/>
    <property type="match status" value="1"/>
</dbReference>
<dbReference type="HAMAP" id="MF_01333_B">
    <property type="entry name" value="Ribosomal_uL5_B"/>
    <property type="match status" value="1"/>
</dbReference>
<gene>
    <name evidence="6" type="ORF">METZ01_LOCUS145910</name>
</gene>
<dbReference type="Pfam" id="PF00281">
    <property type="entry name" value="Ribosomal_L5"/>
    <property type="match status" value="1"/>
</dbReference>
<dbReference type="PIRSF" id="PIRSF002161">
    <property type="entry name" value="Ribosomal_L5"/>
    <property type="match status" value="1"/>
</dbReference>
<dbReference type="InterPro" id="IPR031310">
    <property type="entry name" value="Ribosomal_uL5_N"/>
</dbReference>
<dbReference type="Gene3D" id="3.30.1440.10">
    <property type="match status" value="1"/>
</dbReference>
<proteinExistence type="inferred from homology"/>
<dbReference type="InterPro" id="IPR002132">
    <property type="entry name" value="Ribosomal_uL5"/>
</dbReference>
<accession>A0A381ZUX5</accession>
<evidence type="ECO:0000259" key="4">
    <source>
        <dbReference type="Pfam" id="PF00281"/>
    </source>
</evidence>
<evidence type="ECO:0000256" key="2">
    <source>
        <dbReference type="ARBA" id="ARBA00022980"/>
    </source>
</evidence>
<evidence type="ECO:0008006" key="7">
    <source>
        <dbReference type="Google" id="ProtNLM"/>
    </source>
</evidence>
<evidence type="ECO:0000259" key="5">
    <source>
        <dbReference type="Pfam" id="PF00673"/>
    </source>
</evidence>
<dbReference type="Pfam" id="PF00673">
    <property type="entry name" value="Ribosomal_L5_C"/>
    <property type="match status" value="1"/>
</dbReference>
<dbReference type="PANTHER" id="PTHR11994">
    <property type="entry name" value="60S RIBOSOMAL PROTEIN L11-RELATED"/>
    <property type="match status" value="1"/>
</dbReference>
<dbReference type="InterPro" id="IPR022803">
    <property type="entry name" value="Ribosomal_uL5_dom_sf"/>
</dbReference>